<keyword evidence="3" id="KW-1185">Reference proteome</keyword>
<keyword evidence="2" id="KW-0418">Kinase</keyword>
<dbReference type="EMBL" id="BAAFST010000769">
    <property type="protein sequence ID" value="GAB1303485.1"/>
    <property type="molecule type" value="Genomic_DNA"/>
</dbReference>
<dbReference type="GO" id="GO:0016301">
    <property type="term" value="F:kinase activity"/>
    <property type="evidence" value="ECO:0007669"/>
    <property type="project" value="UniProtKB-KW"/>
</dbReference>
<evidence type="ECO:0000313" key="2">
    <source>
        <dbReference type="EMBL" id="GAB1303486.1"/>
    </source>
</evidence>
<dbReference type="Proteomes" id="UP001623349">
    <property type="component" value="Unassembled WGS sequence"/>
</dbReference>
<dbReference type="Gene3D" id="1.25.10.10">
    <property type="entry name" value="Leucine-rich Repeat Variant"/>
    <property type="match status" value="1"/>
</dbReference>
<dbReference type="InterPro" id="IPR016024">
    <property type="entry name" value="ARM-type_fold"/>
</dbReference>
<evidence type="ECO:0000313" key="1">
    <source>
        <dbReference type="EMBL" id="GAB1303485.1"/>
    </source>
</evidence>
<reference evidence="2 3" key="1">
    <citation type="submission" date="2024-08" db="EMBL/GenBank/DDBJ databases">
        <title>The draft genome of Apodemus speciosus.</title>
        <authorList>
            <person name="Nabeshima K."/>
            <person name="Suzuki S."/>
            <person name="Onuma M."/>
        </authorList>
    </citation>
    <scope>NUCLEOTIDE SEQUENCE [LARGE SCALE GENOMIC DNA]</scope>
    <source>
        <strain evidence="2">IB14-021</strain>
    </source>
</reference>
<gene>
    <name evidence="1" type="ORF">APTSU1_001875600</name>
    <name evidence="2" type="ORF">APTSU1_001875800</name>
</gene>
<keyword evidence="2" id="KW-0808">Transferase</keyword>
<dbReference type="PANTHER" id="PTHR11139:SF9">
    <property type="entry name" value="SERINE_THREONINE-PROTEIN KINASE MTOR"/>
    <property type="match status" value="1"/>
</dbReference>
<proteinExistence type="predicted"/>
<name>A0ABQ0FW72_APOSI</name>
<dbReference type="InterPro" id="IPR011989">
    <property type="entry name" value="ARM-like"/>
</dbReference>
<protein>
    <submittedName>
        <fullName evidence="2">Serine/threonine-protein kinase mTOR</fullName>
    </submittedName>
</protein>
<evidence type="ECO:0000313" key="3">
    <source>
        <dbReference type="Proteomes" id="UP001623349"/>
    </source>
</evidence>
<dbReference type="PANTHER" id="PTHR11139">
    <property type="entry name" value="ATAXIA TELANGIECTASIA MUTATED ATM -RELATED"/>
    <property type="match status" value="1"/>
</dbReference>
<dbReference type="SUPFAM" id="SSF48371">
    <property type="entry name" value="ARM repeat"/>
    <property type="match status" value="1"/>
</dbReference>
<comment type="caution">
    <text evidence="2">The sequence shown here is derived from an EMBL/GenBank/DDBJ whole genome shotgun (WGS) entry which is preliminary data.</text>
</comment>
<dbReference type="InterPro" id="IPR050517">
    <property type="entry name" value="DDR_Repair_Kinase"/>
</dbReference>
<organism evidence="2 3">
    <name type="scientific">Apodemus speciosus</name>
    <name type="common">Large Japanese field mouse</name>
    <dbReference type="NCBI Taxonomy" id="105296"/>
    <lineage>
        <taxon>Eukaryota</taxon>
        <taxon>Metazoa</taxon>
        <taxon>Chordata</taxon>
        <taxon>Craniata</taxon>
        <taxon>Vertebrata</taxon>
        <taxon>Euteleostomi</taxon>
        <taxon>Mammalia</taxon>
        <taxon>Eutheria</taxon>
        <taxon>Euarchontoglires</taxon>
        <taxon>Glires</taxon>
        <taxon>Rodentia</taxon>
        <taxon>Myomorpha</taxon>
        <taxon>Muroidea</taxon>
        <taxon>Muridae</taxon>
        <taxon>Murinae</taxon>
        <taxon>Apodemus</taxon>
    </lineage>
</organism>
<accession>A0ABQ0FW72</accession>
<sequence>MFLFQQLGMLVSFVKSHIRPYMDEIVALMREFWVMNTSIQSTIILLIEQIVVALGGEFKLYLPQLIPHMLRVFMHDNSQGRVVSIKLLAAIQLFGANLDDYLHLLLPPILKLFDAPEVPLPSRKAALETVDRLTESLDFTDYASLIIHPIVHTLDQSPELRPTAMDTLSSLVFQLGKKYQFFIAMVNKVLVRHRISHQRYDVLICRILKGYTLADEEEDPLIYQHRMLRSNQGDALASGPVETGPMKKLHVSTINLQKISSFCVDFCTCMLEQKKALDPRQMDVRMVVNHHVGAGH</sequence>
<dbReference type="EMBL" id="BAAFST010000774">
    <property type="protein sequence ID" value="GAB1303486.1"/>
    <property type="molecule type" value="Genomic_DNA"/>
</dbReference>